<dbReference type="AlphaFoldDB" id="A0ABD1CCU0"/>
<evidence type="ECO:0000313" key="2">
    <source>
        <dbReference type="EMBL" id="KAL1374183.1"/>
    </source>
</evidence>
<keyword evidence="1" id="KW-0812">Transmembrane</keyword>
<gene>
    <name evidence="2" type="ORF">pipiens_018239</name>
</gene>
<evidence type="ECO:0000256" key="1">
    <source>
        <dbReference type="SAM" id="Phobius"/>
    </source>
</evidence>
<evidence type="ECO:0000313" key="3">
    <source>
        <dbReference type="Proteomes" id="UP001562425"/>
    </source>
</evidence>
<protein>
    <recommendedName>
        <fullName evidence="4">Odorant receptor</fullName>
    </recommendedName>
</protein>
<evidence type="ECO:0008006" key="4">
    <source>
        <dbReference type="Google" id="ProtNLM"/>
    </source>
</evidence>
<keyword evidence="1" id="KW-0472">Membrane</keyword>
<organism evidence="2 3">
    <name type="scientific">Culex pipiens pipiens</name>
    <name type="common">Northern house mosquito</name>
    <dbReference type="NCBI Taxonomy" id="38569"/>
    <lineage>
        <taxon>Eukaryota</taxon>
        <taxon>Metazoa</taxon>
        <taxon>Ecdysozoa</taxon>
        <taxon>Arthropoda</taxon>
        <taxon>Hexapoda</taxon>
        <taxon>Insecta</taxon>
        <taxon>Pterygota</taxon>
        <taxon>Neoptera</taxon>
        <taxon>Endopterygota</taxon>
        <taxon>Diptera</taxon>
        <taxon>Nematocera</taxon>
        <taxon>Culicoidea</taxon>
        <taxon>Culicidae</taxon>
        <taxon>Culicinae</taxon>
        <taxon>Culicini</taxon>
        <taxon>Culex</taxon>
        <taxon>Culex</taxon>
    </lineage>
</organism>
<proteinExistence type="predicted"/>
<sequence length="112" mass="12491">MSNPSVFMYVAVAGTVLVSCMECFSLCYLVDSLKDAFESISGHMFYLCARLPYSEDHHKDYLDMRATLQIIAISSRNAVSFGCAGVAEISIAVFTDMLNICYSVFTFLREII</sequence>
<feature type="transmembrane region" description="Helical" evidence="1">
    <location>
        <begin position="6"/>
        <end position="30"/>
    </location>
</feature>
<reference evidence="2 3" key="1">
    <citation type="submission" date="2024-05" db="EMBL/GenBank/DDBJ databases">
        <title>Culex pipiens pipiens assembly and annotation.</title>
        <authorList>
            <person name="Alout H."/>
            <person name="Durand T."/>
        </authorList>
    </citation>
    <scope>NUCLEOTIDE SEQUENCE [LARGE SCALE GENOMIC DNA]</scope>
    <source>
        <strain evidence="2">HA-2024</strain>
        <tissue evidence="2">Whole body</tissue>
    </source>
</reference>
<dbReference type="EMBL" id="JBEHCU010013596">
    <property type="protein sequence ID" value="KAL1374183.1"/>
    <property type="molecule type" value="Genomic_DNA"/>
</dbReference>
<comment type="caution">
    <text evidence="2">The sequence shown here is derived from an EMBL/GenBank/DDBJ whole genome shotgun (WGS) entry which is preliminary data.</text>
</comment>
<keyword evidence="1" id="KW-1133">Transmembrane helix</keyword>
<accession>A0ABD1CCU0</accession>
<dbReference type="Proteomes" id="UP001562425">
    <property type="component" value="Unassembled WGS sequence"/>
</dbReference>
<name>A0ABD1CCU0_CULPP</name>
<keyword evidence="3" id="KW-1185">Reference proteome</keyword>